<dbReference type="PROSITE" id="PS50234">
    <property type="entry name" value="VWFA"/>
    <property type="match status" value="1"/>
</dbReference>
<dbReference type="InterPro" id="IPR002035">
    <property type="entry name" value="VWF_A"/>
</dbReference>
<dbReference type="Gene3D" id="3.40.50.410">
    <property type="entry name" value="von Willebrand factor, type A domain"/>
    <property type="match status" value="1"/>
</dbReference>
<dbReference type="InterPro" id="IPR036465">
    <property type="entry name" value="vWFA_dom_sf"/>
</dbReference>
<organism evidence="15 16">
    <name type="scientific">Microthyrium microscopicum</name>
    <dbReference type="NCBI Taxonomy" id="703497"/>
    <lineage>
        <taxon>Eukaryota</taxon>
        <taxon>Fungi</taxon>
        <taxon>Dikarya</taxon>
        <taxon>Ascomycota</taxon>
        <taxon>Pezizomycotina</taxon>
        <taxon>Dothideomycetes</taxon>
        <taxon>Dothideomycetes incertae sedis</taxon>
        <taxon>Microthyriales</taxon>
        <taxon>Microthyriaceae</taxon>
        <taxon>Microthyrium</taxon>
    </lineage>
</organism>
<dbReference type="Pfam" id="PF04056">
    <property type="entry name" value="Ssl1"/>
    <property type="match status" value="1"/>
</dbReference>
<dbReference type="GO" id="GO:0006351">
    <property type="term" value="P:DNA-templated transcription"/>
    <property type="evidence" value="ECO:0007669"/>
    <property type="project" value="InterPro"/>
</dbReference>
<dbReference type="PIRSF" id="PIRSF015919">
    <property type="entry name" value="TFIIH_SSL1"/>
    <property type="match status" value="1"/>
</dbReference>
<evidence type="ECO:0000313" key="16">
    <source>
        <dbReference type="Proteomes" id="UP000799302"/>
    </source>
</evidence>
<keyword evidence="10 11" id="KW-0539">Nucleus</keyword>
<feature type="compositionally biased region" description="Basic and acidic residues" evidence="13">
    <location>
        <begin position="46"/>
        <end position="56"/>
    </location>
</feature>
<dbReference type="InterPro" id="IPR046349">
    <property type="entry name" value="C1-like_sf"/>
</dbReference>
<feature type="zinc finger region" description="C4-type" evidence="12">
    <location>
        <begin position="333"/>
        <end position="350"/>
    </location>
</feature>
<reference evidence="15" key="1">
    <citation type="journal article" date="2020" name="Stud. Mycol.">
        <title>101 Dothideomycetes genomes: a test case for predicting lifestyles and emergence of pathogens.</title>
        <authorList>
            <person name="Haridas S."/>
            <person name="Albert R."/>
            <person name="Binder M."/>
            <person name="Bloem J."/>
            <person name="Labutti K."/>
            <person name="Salamov A."/>
            <person name="Andreopoulos B."/>
            <person name="Baker S."/>
            <person name="Barry K."/>
            <person name="Bills G."/>
            <person name="Bluhm B."/>
            <person name="Cannon C."/>
            <person name="Castanera R."/>
            <person name="Culley D."/>
            <person name="Daum C."/>
            <person name="Ezra D."/>
            <person name="Gonzalez J."/>
            <person name="Henrissat B."/>
            <person name="Kuo A."/>
            <person name="Liang C."/>
            <person name="Lipzen A."/>
            <person name="Lutzoni F."/>
            <person name="Magnuson J."/>
            <person name="Mondo S."/>
            <person name="Nolan M."/>
            <person name="Ohm R."/>
            <person name="Pangilinan J."/>
            <person name="Park H.-J."/>
            <person name="Ramirez L."/>
            <person name="Alfaro M."/>
            <person name="Sun H."/>
            <person name="Tritt A."/>
            <person name="Yoshinaga Y."/>
            <person name="Zwiers L.-H."/>
            <person name="Turgeon B."/>
            <person name="Goodwin S."/>
            <person name="Spatafora J."/>
            <person name="Crous P."/>
            <person name="Grigoriev I."/>
        </authorList>
    </citation>
    <scope>NUCLEOTIDE SEQUENCE</scope>
    <source>
        <strain evidence="15">CBS 115976</strain>
    </source>
</reference>
<evidence type="ECO:0000256" key="8">
    <source>
        <dbReference type="ARBA" id="ARBA00023163"/>
    </source>
</evidence>
<evidence type="ECO:0000256" key="6">
    <source>
        <dbReference type="ARBA" id="ARBA00022833"/>
    </source>
</evidence>
<evidence type="ECO:0000256" key="2">
    <source>
        <dbReference type="ARBA" id="ARBA00006092"/>
    </source>
</evidence>
<dbReference type="OrthoDB" id="284275at2759"/>
<evidence type="ECO:0000256" key="9">
    <source>
        <dbReference type="ARBA" id="ARBA00023204"/>
    </source>
</evidence>
<evidence type="ECO:0000256" key="4">
    <source>
        <dbReference type="ARBA" id="ARBA00022763"/>
    </source>
</evidence>
<dbReference type="GO" id="GO:0006289">
    <property type="term" value="P:nucleotide-excision repair"/>
    <property type="evidence" value="ECO:0007669"/>
    <property type="project" value="UniProtKB-UniRule"/>
</dbReference>
<dbReference type="GO" id="GO:0005675">
    <property type="term" value="C:transcription factor TFIIH holo complex"/>
    <property type="evidence" value="ECO:0007669"/>
    <property type="project" value="UniProtKB-UniRule"/>
</dbReference>
<comment type="function">
    <text evidence="11">Component of the general transcription and DNA repair factor IIH (TFIIH) core complex, which is involved in general and transcription-coupled nucleotide excision repair (NER) of damaged DNA and, when complexed to TFIIK, in RNA transcription by RNA polymerase II.</text>
</comment>
<dbReference type="EMBL" id="MU004232">
    <property type="protein sequence ID" value="KAF2672073.1"/>
    <property type="molecule type" value="Genomic_DNA"/>
</dbReference>
<dbReference type="SMART" id="SM00327">
    <property type="entry name" value="VWA"/>
    <property type="match status" value="1"/>
</dbReference>
<feature type="region of interest" description="Disordered" evidence="13">
    <location>
        <begin position="1"/>
        <end position="60"/>
    </location>
</feature>
<evidence type="ECO:0000256" key="11">
    <source>
        <dbReference type="PIRNR" id="PIRNR015919"/>
    </source>
</evidence>
<evidence type="ECO:0000256" key="1">
    <source>
        <dbReference type="ARBA" id="ARBA00004123"/>
    </source>
</evidence>
<keyword evidence="9" id="KW-0234">DNA repair</keyword>
<dbReference type="AlphaFoldDB" id="A0A6A6UKS1"/>
<keyword evidence="4" id="KW-0227">DNA damage</keyword>
<dbReference type="SMART" id="SM01047">
    <property type="entry name" value="C1_4"/>
    <property type="match status" value="1"/>
</dbReference>
<evidence type="ECO:0000256" key="13">
    <source>
        <dbReference type="SAM" id="MobiDB-lite"/>
    </source>
</evidence>
<keyword evidence="6 11" id="KW-0862">Zinc</keyword>
<comment type="subcellular location">
    <subcellularLocation>
        <location evidence="1 11">Nucleus</location>
    </subcellularLocation>
</comment>
<keyword evidence="5" id="KW-0863">Zinc-finger</keyword>
<dbReference type="FunFam" id="3.40.50.410:FF:000015">
    <property type="entry name" value="General transcription factor IIH subunit 2"/>
    <property type="match status" value="1"/>
</dbReference>
<feature type="domain" description="VWFA" evidence="14">
    <location>
        <begin position="98"/>
        <end position="247"/>
    </location>
</feature>
<protein>
    <recommendedName>
        <fullName evidence="11">General transcription and DNA repair factor IIH</fullName>
    </recommendedName>
</protein>
<gene>
    <name evidence="15" type="ORF">BT63DRAFT_369856</name>
</gene>
<keyword evidence="8 11" id="KW-0804">Transcription</keyword>
<dbReference type="NCBIfam" id="TIGR00622">
    <property type="entry name" value="ssl1"/>
    <property type="match status" value="1"/>
</dbReference>
<dbReference type="GO" id="GO:0000439">
    <property type="term" value="C:transcription factor TFIIH core complex"/>
    <property type="evidence" value="ECO:0007669"/>
    <property type="project" value="UniProtKB-UniRule"/>
</dbReference>
<dbReference type="Pfam" id="PF07975">
    <property type="entry name" value="C1_4"/>
    <property type="match status" value="1"/>
</dbReference>
<feature type="compositionally biased region" description="Basic and acidic residues" evidence="13">
    <location>
        <begin position="9"/>
        <end position="19"/>
    </location>
</feature>
<dbReference type="Gene3D" id="3.30.40.10">
    <property type="entry name" value="Zinc/RING finger domain, C3HC4 (zinc finger)"/>
    <property type="match status" value="1"/>
</dbReference>
<dbReference type="InterPro" id="IPR012170">
    <property type="entry name" value="TFIIH_SSL1/p44"/>
</dbReference>
<dbReference type="SUPFAM" id="SSF57889">
    <property type="entry name" value="Cysteine-rich domain"/>
    <property type="match status" value="1"/>
</dbReference>
<keyword evidence="16" id="KW-1185">Reference proteome</keyword>
<dbReference type="PANTHER" id="PTHR12695">
    <property type="entry name" value="GENERAL TRANSCRIPTION FACTOR IIH SUBUNIT 2"/>
    <property type="match status" value="1"/>
</dbReference>
<dbReference type="PANTHER" id="PTHR12695:SF2">
    <property type="entry name" value="GENERAL TRANSCRIPTION FACTOR IIH SUBUNIT 2-RELATED"/>
    <property type="match status" value="1"/>
</dbReference>
<comment type="similarity">
    <text evidence="2 11">Belongs to the GTF2H2 family.</text>
</comment>
<evidence type="ECO:0000256" key="12">
    <source>
        <dbReference type="PIRSR" id="PIRSR015919-1"/>
    </source>
</evidence>
<evidence type="ECO:0000256" key="5">
    <source>
        <dbReference type="ARBA" id="ARBA00022771"/>
    </source>
</evidence>
<keyword evidence="3 11" id="KW-0479">Metal-binding</keyword>
<dbReference type="Proteomes" id="UP000799302">
    <property type="component" value="Unassembled WGS sequence"/>
</dbReference>
<proteinExistence type="inferred from homology"/>
<dbReference type="GO" id="GO:0006357">
    <property type="term" value="P:regulation of transcription by RNA polymerase II"/>
    <property type="evidence" value="ECO:0007669"/>
    <property type="project" value="UniProtKB-UniRule"/>
</dbReference>
<dbReference type="InterPro" id="IPR013083">
    <property type="entry name" value="Znf_RING/FYVE/PHD"/>
</dbReference>
<evidence type="ECO:0000256" key="3">
    <source>
        <dbReference type="ARBA" id="ARBA00022723"/>
    </source>
</evidence>
<evidence type="ECO:0000313" key="15">
    <source>
        <dbReference type="EMBL" id="KAF2672073.1"/>
    </source>
</evidence>
<evidence type="ECO:0000259" key="14">
    <source>
        <dbReference type="PROSITE" id="PS50234"/>
    </source>
</evidence>
<feature type="compositionally biased region" description="Polar residues" evidence="13">
    <location>
        <begin position="31"/>
        <end position="42"/>
    </location>
</feature>
<name>A0A6A6UKS1_9PEZI</name>
<accession>A0A6A6UKS1</accession>
<evidence type="ECO:0000256" key="10">
    <source>
        <dbReference type="ARBA" id="ARBA00023242"/>
    </source>
</evidence>
<dbReference type="InterPro" id="IPR004595">
    <property type="entry name" value="TFIIH_C1-like_dom"/>
</dbReference>
<dbReference type="SUPFAM" id="SSF53300">
    <property type="entry name" value="vWA-like"/>
    <property type="match status" value="1"/>
</dbReference>
<dbReference type="GO" id="GO:0008270">
    <property type="term" value="F:zinc ion binding"/>
    <property type="evidence" value="ECO:0007669"/>
    <property type="project" value="UniProtKB-UniRule"/>
</dbReference>
<evidence type="ECO:0000256" key="7">
    <source>
        <dbReference type="ARBA" id="ARBA00023015"/>
    </source>
</evidence>
<dbReference type="InterPro" id="IPR007198">
    <property type="entry name" value="Ssl1-like"/>
</dbReference>
<sequence length="471" mass="52483">MSDSDNEYIEDHSSGDDHNLNVGGSGRAQRQKGSGRNATSKPGTRARWERALRDTNNEPNVVADDSRLAENISRRAEAQKRARIRKDTKPFQRGIIRHMVLVLDVSEMMLEKDMRPNRYRVMLRYLEEYILEFFEQNPISQITVLMMYDGRCIQLSELSGNPNDHINAIQKLRDGDGKDELPKEPKGSPSLQNALEMSRAMLYHTPKHGTREVLIILGALLTNDPGDIHKTIASCVKDKLRVSIIGIFARMKICTEIVSRTNGGDESGYGVATDDVDLRDLLMASTSPPAMRATEQEDAAANLLVMGFPSRTEEEHPSLCACHGELTRGGYICPRCKTKVCSLPQTCPSCQLTLILSTHLARSYHHLFPLRNWLEVSWDRVREMRTTQCKGCLKKFPGIPTEDDGADKMDGSSESSRYECPSCHHHFCVDCDVFCHQTLYNCPGCQSGPPAQVPASNGETTGDPMALDGAS</sequence>
<keyword evidence="7 11" id="KW-0805">Transcription regulation</keyword>